<keyword evidence="6 9" id="KW-1133">Transmembrane helix</keyword>
<dbReference type="Pfam" id="PF03600">
    <property type="entry name" value="CitMHS"/>
    <property type="match status" value="1"/>
</dbReference>
<feature type="compositionally biased region" description="Basic and acidic residues" evidence="8">
    <location>
        <begin position="8"/>
        <end position="21"/>
    </location>
</feature>
<sequence length="771" mass="84495">MGNSGSKGDGEGAKQTERIIVDIDGGENGDGGRMSSLGRKSSASERNRTKQHLDEFYSGRRTLEQVLPERFQGELMGDEIVAGKRSGSSRPSRETRSSTAYRRSIQQRMSTGGGSGSERSFFDDGVVGRKSVDSSLYRLKRKEDREAEILAIEADLEEHLGKEALMETITTKDWVWTAVIFAACIGIMTAIYILGPDVHHYHIYEHLYGVSASVPLYYPLDDHKSMSYVEFHALAGVEFPEGNTGSADLFLEVQPGFCVNECAQLSDFTGLDESHTETKEDGFPLTVHFSTHNFARQYSDGEIPVIRVLTNNNAPLGIQIESSQAANIGRYQVVIAGLILIGLFILIMTDVVHRTLSAFIAMFVAIFFLVLFDKAPDMERIWEHVDQEVIILLLGMMIIVNVLSTTGLFEYLAVKSYEWAGGKVTRLFYILVVLTAVLSAFLDNVTTVLLIAPVTISLALAMKIDPIPILISEALLSNIGGTATQIGDPPNIIIGAALSDFVSFVDFLSNLLPIVLVIGTVSVFILRYWYNKELTADAGFVDIDELRKDYRIRKKLLLIRAGGVFTCVIILFFTEPVHHVGAAWIALLGAVVLMLLSEPHDLHHTLESVEWDLLLFFAALFVAIESLAEMGLINWIGDLIAGWIKSVPEDQQLTVAIVILIWISGIVSGLLDNIPYTTTLVPVIVQLSRDPDLLLPINPLIWSLSLGACLGGNGTLIGASANLVVAGIAGKSGYKISFVDWLKKGPVITFVSLTLAMTYAILRYSVGGDQN</sequence>
<feature type="transmembrane region" description="Helical" evidence="9">
    <location>
        <begin position="331"/>
        <end position="349"/>
    </location>
</feature>
<evidence type="ECO:0000256" key="1">
    <source>
        <dbReference type="ARBA" id="ARBA00004651"/>
    </source>
</evidence>
<comment type="similarity">
    <text evidence="2">Belongs to the CitM (TC 2.A.11) transporter family.</text>
</comment>
<dbReference type="PANTHER" id="PTHR43568:SF1">
    <property type="entry name" value="P PROTEIN"/>
    <property type="match status" value="1"/>
</dbReference>
<accession>A0A7S0ZAE3</accession>
<dbReference type="InterPro" id="IPR051475">
    <property type="entry name" value="Diverse_Ion_Transporter"/>
</dbReference>
<dbReference type="CDD" id="cd01116">
    <property type="entry name" value="P_permease"/>
    <property type="match status" value="1"/>
</dbReference>
<feature type="domain" description="Citrate transporter-like" evidence="10">
    <location>
        <begin position="344"/>
        <end position="707"/>
    </location>
</feature>
<evidence type="ECO:0000256" key="2">
    <source>
        <dbReference type="ARBA" id="ARBA00009843"/>
    </source>
</evidence>
<dbReference type="PANTHER" id="PTHR43568">
    <property type="entry name" value="P PROTEIN"/>
    <property type="match status" value="1"/>
</dbReference>
<reference evidence="11" key="1">
    <citation type="submission" date="2021-01" db="EMBL/GenBank/DDBJ databases">
        <authorList>
            <person name="Corre E."/>
            <person name="Pelletier E."/>
            <person name="Niang G."/>
            <person name="Scheremetjew M."/>
            <person name="Finn R."/>
            <person name="Kale V."/>
            <person name="Holt S."/>
            <person name="Cochrane G."/>
            <person name="Meng A."/>
            <person name="Brown T."/>
            <person name="Cohen L."/>
        </authorList>
    </citation>
    <scope>NUCLEOTIDE SEQUENCE</scope>
    <source>
        <strain evidence="11">CCMP3278</strain>
    </source>
</reference>
<proteinExistence type="inferred from homology"/>
<dbReference type="GO" id="GO:0015105">
    <property type="term" value="F:arsenite transmembrane transporter activity"/>
    <property type="evidence" value="ECO:0007669"/>
    <property type="project" value="InterPro"/>
</dbReference>
<comment type="subcellular location">
    <subcellularLocation>
        <location evidence="1">Cell membrane</location>
        <topology evidence="1">Multi-pass membrane protein</topology>
    </subcellularLocation>
</comment>
<feature type="compositionally biased region" description="Polar residues" evidence="8">
    <location>
        <begin position="99"/>
        <end position="110"/>
    </location>
</feature>
<evidence type="ECO:0000313" key="11">
    <source>
        <dbReference type="EMBL" id="CAD8815759.1"/>
    </source>
</evidence>
<protein>
    <recommendedName>
        <fullName evidence="10">Citrate transporter-like domain-containing protein</fullName>
    </recommendedName>
</protein>
<feature type="transmembrane region" description="Helical" evidence="9">
    <location>
        <begin position="426"/>
        <end position="442"/>
    </location>
</feature>
<gene>
    <name evidence="11" type="ORF">TOLI1172_LOCUS147</name>
</gene>
<feature type="transmembrane region" description="Helical" evidence="9">
    <location>
        <begin position="355"/>
        <end position="372"/>
    </location>
</feature>
<dbReference type="InterPro" id="IPR000802">
    <property type="entry name" value="Arsenical_pump_ArsB"/>
</dbReference>
<feature type="compositionally biased region" description="Basic and acidic residues" evidence="8">
    <location>
        <begin position="42"/>
        <end position="56"/>
    </location>
</feature>
<dbReference type="AlphaFoldDB" id="A0A7S0ZAE3"/>
<keyword evidence="5 9" id="KW-0812">Transmembrane</keyword>
<feature type="transmembrane region" description="Helical" evidence="9">
    <location>
        <begin position="609"/>
        <end position="633"/>
    </location>
</feature>
<evidence type="ECO:0000256" key="5">
    <source>
        <dbReference type="ARBA" id="ARBA00022692"/>
    </source>
</evidence>
<keyword evidence="3" id="KW-0813">Transport</keyword>
<feature type="transmembrane region" description="Helical" evidence="9">
    <location>
        <begin position="392"/>
        <end position="414"/>
    </location>
</feature>
<feature type="transmembrane region" description="Helical" evidence="9">
    <location>
        <begin position="174"/>
        <end position="194"/>
    </location>
</feature>
<feature type="region of interest" description="Disordered" evidence="8">
    <location>
        <begin position="77"/>
        <end position="122"/>
    </location>
</feature>
<evidence type="ECO:0000256" key="3">
    <source>
        <dbReference type="ARBA" id="ARBA00022448"/>
    </source>
</evidence>
<dbReference type="PRINTS" id="PR00758">
    <property type="entry name" value="ARSENICPUMP"/>
</dbReference>
<feature type="transmembrane region" description="Helical" evidence="9">
    <location>
        <begin position="653"/>
        <end position="671"/>
    </location>
</feature>
<dbReference type="InterPro" id="IPR004680">
    <property type="entry name" value="Cit_transptr-like_dom"/>
</dbReference>
<feature type="transmembrane region" description="Helical" evidence="9">
    <location>
        <begin position="747"/>
        <end position="766"/>
    </location>
</feature>
<feature type="transmembrane region" description="Helical" evidence="9">
    <location>
        <begin position="511"/>
        <end position="530"/>
    </location>
</feature>
<organism evidence="11">
    <name type="scientific">Timspurckia oligopyrenoides</name>
    <dbReference type="NCBI Taxonomy" id="708627"/>
    <lineage>
        <taxon>Eukaryota</taxon>
        <taxon>Rhodophyta</taxon>
        <taxon>Bangiophyceae</taxon>
        <taxon>Porphyridiales</taxon>
        <taxon>Porphyridiaceae</taxon>
        <taxon>Timspurckia</taxon>
    </lineage>
</organism>
<dbReference type="GO" id="GO:0005886">
    <property type="term" value="C:plasma membrane"/>
    <property type="evidence" value="ECO:0007669"/>
    <property type="project" value="UniProtKB-SubCell"/>
</dbReference>
<keyword evidence="4" id="KW-1003">Cell membrane</keyword>
<keyword evidence="7 9" id="KW-0472">Membrane</keyword>
<evidence type="ECO:0000256" key="6">
    <source>
        <dbReference type="ARBA" id="ARBA00022989"/>
    </source>
</evidence>
<feature type="transmembrane region" description="Helical" evidence="9">
    <location>
        <begin position="557"/>
        <end position="574"/>
    </location>
</feature>
<evidence type="ECO:0000256" key="8">
    <source>
        <dbReference type="SAM" id="MobiDB-lite"/>
    </source>
</evidence>
<evidence type="ECO:0000259" key="10">
    <source>
        <dbReference type="Pfam" id="PF03600"/>
    </source>
</evidence>
<evidence type="ECO:0000256" key="9">
    <source>
        <dbReference type="SAM" id="Phobius"/>
    </source>
</evidence>
<evidence type="ECO:0000256" key="4">
    <source>
        <dbReference type="ARBA" id="ARBA00022475"/>
    </source>
</evidence>
<feature type="region of interest" description="Disordered" evidence="8">
    <location>
        <begin position="1"/>
        <end position="56"/>
    </location>
</feature>
<evidence type="ECO:0000256" key="7">
    <source>
        <dbReference type="ARBA" id="ARBA00023136"/>
    </source>
</evidence>
<feature type="transmembrane region" description="Helical" evidence="9">
    <location>
        <begin position="449"/>
        <end position="471"/>
    </location>
</feature>
<dbReference type="EMBL" id="HBFP01000199">
    <property type="protein sequence ID" value="CAD8815759.1"/>
    <property type="molecule type" value="Transcribed_RNA"/>
</dbReference>
<feature type="transmembrane region" description="Helical" evidence="9">
    <location>
        <begin position="580"/>
        <end position="597"/>
    </location>
</feature>
<name>A0A7S0ZAE3_9RHOD</name>